<name>A0AC35TJ53_9BILA</name>
<evidence type="ECO:0000313" key="2">
    <source>
        <dbReference type="WBParaSite" id="RSKR_0000106800.1"/>
    </source>
</evidence>
<evidence type="ECO:0000313" key="1">
    <source>
        <dbReference type="Proteomes" id="UP000095286"/>
    </source>
</evidence>
<protein>
    <submittedName>
        <fullName evidence="2">KH domain-containing protein</fullName>
    </submittedName>
</protein>
<sequence length="507" mass="57272">MDNSSPQQPQQPPFQQPSVLRVLINARYVGALIGKNGQHIREIHHQTSTKCMVDQVHSFRLPSGEKVKTITFVGTVEGCLLACKKVTDFIRECEREHAESLENYEVKVRFPDAFIGRMIGKKGASIKKIIADSATQINVSPEPFSVLVPDNLLKYIPDYLFNERTISVSSSEEDAHRIFMAIKAMCIIRYEMCEIQRTKIFYPFVPQPIYHQQMIHPQQMLHPPPQPQQQTEPSHGRDFSVYHYGYPHHQFAYGYFPMMAHPPPQHHQLPQPKFETNASRFVNRNQNIEVGPCFDDLHPPTTLIKMKIFVPNYVVGSLIGAKGSHVKFLMSHTGTKISLDLPTEEHPETDTNENDIKTEESSKISKFRTDLKEPNNRAVTISGPRKGVAMARHEIFSKVDDLSNNRTGGYKHTIDIQIPTHITGKLIGKGGKNITQLQQTTGTSIGIPDQNAVNDPMTNVRIRGDYPSIIMAENMIGLLYSDFEDDKPKPSDEGKKAHPNGDSNGYK</sequence>
<organism evidence="1 2">
    <name type="scientific">Rhabditophanes sp. KR3021</name>
    <dbReference type="NCBI Taxonomy" id="114890"/>
    <lineage>
        <taxon>Eukaryota</taxon>
        <taxon>Metazoa</taxon>
        <taxon>Ecdysozoa</taxon>
        <taxon>Nematoda</taxon>
        <taxon>Chromadorea</taxon>
        <taxon>Rhabditida</taxon>
        <taxon>Tylenchina</taxon>
        <taxon>Panagrolaimomorpha</taxon>
        <taxon>Strongyloidoidea</taxon>
        <taxon>Alloionematidae</taxon>
        <taxon>Rhabditophanes</taxon>
    </lineage>
</organism>
<accession>A0AC35TJ53</accession>
<dbReference type="WBParaSite" id="RSKR_0000106800.1">
    <property type="protein sequence ID" value="RSKR_0000106800.1"/>
    <property type="gene ID" value="RSKR_0000106800"/>
</dbReference>
<reference evidence="2" key="1">
    <citation type="submission" date="2016-11" db="UniProtKB">
        <authorList>
            <consortium name="WormBaseParasite"/>
        </authorList>
    </citation>
    <scope>IDENTIFICATION</scope>
    <source>
        <strain evidence="2">KR3021</strain>
    </source>
</reference>
<dbReference type="Proteomes" id="UP000095286">
    <property type="component" value="Unplaced"/>
</dbReference>
<proteinExistence type="predicted"/>